<dbReference type="AlphaFoldDB" id="A0A7Y9S7Z4"/>
<evidence type="ECO:0000313" key="2">
    <source>
        <dbReference type="EMBL" id="NYE94957.1"/>
    </source>
</evidence>
<gene>
    <name evidence="2" type="ORF">FHU41_001178</name>
</gene>
<accession>A0A7Y9S7Z4</accession>
<sequence>MQWTDEEPDAADLPNLLAHKDWAKDRVDEIDQVGRIVQNTVDGIGSAWVGEAAAAWKSGVSEIIEVLSQCKYEYQSLEAALGPLHSGLSSLRSSMDGVRQVEMAWGFTLQEHQGIAEQRASWLIVNDPASRGHSLETVPTIGCYPDDTPDIQRARIDLLAARDMVTTAEKVLAEAQAEREEGVRKRRTLDSDASAALAAAQAAMPKTLPAGIGDGSGVIPVSFGLSLIRKTLAGLSNQQLRDLFGKPGAGGDLAKIFAGKLPAPGDSVPGLGPAVVAALAALVNAPATLDRREKLTVLFAAISPEDASRLALLFPGLGNIDGVPFTARYDANRINVAAALKSRQDNQGVLDQIVKNAQAKLNQAQKNYESGLTTPIKVDNNPYGPASNVNPYLVLLQQAKEALTEAQNAASENFKLSNMSGDPKNWGTYWKYLNELTPTYAIGADGKPALGPDGNYQQQVGHQILVFSDEGPGAVAEVWGNVNTAKQIGVAVPGTTTTMSTFPGASNDQAKTFMDKAFKDKRFDQSMISWAGGEFPQKIPFVEGAGPTPPKSAGDPSYANDLGQRLYRFNDALAAQAPGAKIAVGGHSYGGSVVGEAEQLGMEADRVLFIESAGTGPGVHGIYDYPHANTTKYYQMTAPGDPIFYSQLSGVHGEGPTFDPGITPLETGFLDDTNRPGSGLVQGVDAHGGVFTKGSTAWKNMYGFYTNQQIEAKAAYSFQLTSPGYQPPLIDVGTDQPYAATHTEQEWQITQNAQNTR</sequence>
<dbReference type="InterPro" id="IPR029058">
    <property type="entry name" value="AB_hydrolase_fold"/>
</dbReference>
<evidence type="ECO:0000313" key="3">
    <source>
        <dbReference type="Proteomes" id="UP000521748"/>
    </source>
</evidence>
<feature type="domain" description="DUF1023" evidence="1">
    <location>
        <begin position="473"/>
        <end position="644"/>
    </location>
</feature>
<proteinExistence type="predicted"/>
<evidence type="ECO:0000259" key="1">
    <source>
        <dbReference type="Pfam" id="PF06259"/>
    </source>
</evidence>
<dbReference type="RefSeq" id="WP_179388664.1">
    <property type="nucleotide sequence ID" value="NZ_JACBYQ010000001.1"/>
</dbReference>
<comment type="caution">
    <text evidence="2">The sequence shown here is derived from an EMBL/GenBank/DDBJ whole genome shotgun (WGS) entry which is preliminary data.</text>
</comment>
<keyword evidence="3" id="KW-1185">Reference proteome</keyword>
<name>A0A7Y9S7Z4_9MICC</name>
<dbReference type="Pfam" id="PF06259">
    <property type="entry name" value="Abhydrolase_8"/>
    <property type="match status" value="1"/>
</dbReference>
<reference evidence="2 3" key="1">
    <citation type="submission" date="2020-07" db="EMBL/GenBank/DDBJ databases">
        <title>Sequencing the genomes of 1000 actinobacteria strains.</title>
        <authorList>
            <person name="Klenk H.-P."/>
        </authorList>
    </citation>
    <scope>NUCLEOTIDE SEQUENCE [LARGE SCALE GENOMIC DNA]</scope>
    <source>
        <strain evidence="2 3">DSM 102047</strain>
    </source>
</reference>
<dbReference type="SUPFAM" id="SSF53474">
    <property type="entry name" value="alpha/beta-Hydrolases"/>
    <property type="match status" value="1"/>
</dbReference>
<dbReference type="EMBL" id="JACBYQ010000001">
    <property type="protein sequence ID" value="NYE94957.1"/>
    <property type="molecule type" value="Genomic_DNA"/>
</dbReference>
<organism evidence="2 3">
    <name type="scientific">Psychromicrobium silvestre</name>
    <dbReference type="NCBI Taxonomy" id="1645614"/>
    <lineage>
        <taxon>Bacteria</taxon>
        <taxon>Bacillati</taxon>
        <taxon>Actinomycetota</taxon>
        <taxon>Actinomycetes</taxon>
        <taxon>Micrococcales</taxon>
        <taxon>Micrococcaceae</taxon>
        <taxon>Psychromicrobium</taxon>
    </lineage>
</organism>
<protein>
    <submittedName>
        <fullName evidence="2">Uncharacterized protein YukE</fullName>
    </submittedName>
</protein>
<dbReference type="Proteomes" id="UP000521748">
    <property type="component" value="Unassembled WGS sequence"/>
</dbReference>
<dbReference type="InterPro" id="IPR010427">
    <property type="entry name" value="DUF1023"/>
</dbReference>